<dbReference type="RefSeq" id="WP_315747467.1">
    <property type="nucleotide sequence ID" value="NZ_JAVYAA010000014.1"/>
</dbReference>
<reference evidence="3" key="1">
    <citation type="submission" date="2023-09" db="EMBL/GenBank/DDBJ databases">
        <title>Paenibacillus sp. chi10 Genome sequencing and assembly.</title>
        <authorList>
            <person name="Kim I."/>
        </authorList>
    </citation>
    <scope>NUCLEOTIDE SEQUENCE [LARGE SCALE GENOMIC DNA]</scope>
    <source>
        <strain evidence="3">chi10</strain>
    </source>
</reference>
<organism evidence="2 3">
    <name type="scientific">Paenibacillus suaedae</name>
    <dbReference type="NCBI Taxonomy" id="3077233"/>
    <lineage>
        <taxon>Bacteria</taxon>
        <taxon>Bacillati</taxon>
        <taxon>Bacillota</taxon>
        <taxon>Bacilli</taxon>
        <taxon>Bacillales</taxon>
        <taxon>Paenibacillaceae</taxon>
        <taxon>Paenibacillus</taxon>
    </lineage>
</organism>
<dbReference type="Proteomes" id="UP001250538">
    <property type="component" value="Unassembled WGS sequence"/>
</dbReference>
<feature type="signal peptide" evidence="1">
    <location>
        <begin position="1"/>
        <end position="24"/>
    </location>
</feature>
<keyword evidence="3" id="KW-1185">Reference proteome</keyword>
<sequence>MKKIPFLALLAALSVISIVPAANAEQASSQVNASYASTPSNNPTISASTNMHYEGTFDSISTNLLVKKNMIVDEGKYVAVTAYATYPKDTLLYMQFQKKNGSSWDMVKEDIFTDNIKAHTYTKLKAGTYRVQLWYNGAPGGKITNGKVKLDWVGE</sequence>
<feature type="chain" id="PRO_5042513768" evidence="1">
    <location>
        <begin position="25"/>
        <end position="155"/>
    </location>
</feature>
<evidence type="ECO:0000256" key="1">
    <source>
        <dbReference type="SAM" id="SignalP"/>
    </source>
</evidence>
<dbReference type="EMBL" id="JAVYAA010000014">
    <property type="protein sequence ID" value="MDT8980268.1"/>
    <property type="molecule type" value="Genomic_DNA"/>
</dbReference>
<dbReference type="AlphaFoldDB" id="A0AAJ2K0M9"/>
<proteinExistence type="predicted"/>
<accession>A0AAJ2K0M9</accession>
<evidence type="ECO:0000313" key="2">
    <source>
        <dbReference type="EMBL" id="MDT8980268.1"/>
    </source>
</evidence>
<comment type="caution">
    <text evidence="2">The sequence shown here is derived from an EMBL/GenBank/DDBJ whole genome shotgun (WGS) entry which is preliminary data.</text>
</comment>
<gene>
    <name evidence="2" type="ORF">RQP50_28990</name>
</gene>
<protein>
    <submittedName>
        <fullName evidence="2">Uncharacterized protein</fullName>
    </submittedName>
</protein>
<evidence type="ECO:0000313" key="3">
    <source>
        <dbReference type="Proteomes" id="UP001250538"/>
    </source>
</evidence>
<name>A0AAJ2K0M9_9BACL</name>
<keyword evidence="1" id="KW-0732">Signal</keyword>